<feature type="transmembrane region" description="Helical" evidence="6">
    <location>
        <begin position="64"/>
        <end position="81"/>
    </location>
</feature>
<dbReference type="InterPro" id="IPR020846">
    <property type="entry name" value="MFS_dom"/>
</dbReference>
<feature type="transmembrane region" description="Helical" evidence="6">
    <location>
        <begin position="223"/>
        <end position="242"/>
    </location>
</feature>
<dbReference type="AlphaFoldDB" id="A0A4R0RVA9"/>
<proteinExistence type="predicted"/>
<dbReference type="PRINTS" id="PR01036">
    <property type="entry name" value="TCRTETB"/>
</dbReference>
<evidence type="ECO:0000256" key="3">
    <source>
        <dbReference type="ARBA" id="ARBA00022989"/>
    </source>
</evidence>
<feature type="transmembrane region" description="Helical" evidence="6">
    <location>
        <begin position="414"/>
        <end position="439"/>
    </location>
</feature>
<accession>A0A4R0RVA9</accession>
<feature type="transmembrane region" description="Helical" evidence="6">
    <location>
        <begin position="93"/>
        <end position="113"/>
    </location>
</feature>
<dbReference type="Gene3D" id="1.20.1720.10">
    <property type="entry name" value="Multidrug resistance protein D"/>
    <property type="match status" value="1"/>
</dbReference>
<organism evidence="8 9">
    <name type="scientific">Steccherinum ochraceum</name>
    <dbReference type="NCBI Taxonomy" id="92696"/>
    <lineage>
        <taxon>Eukaryota</taxon>
        <taxon>Fungi</taxon>
        <taxon>Dikarya</taxon>
        <taxon>Basidiomycota</taxon>
        <taxon>Agaricomycotina</taxon>
        <taxon>Agaricomycetes</taxon>
        <taxon>Polyporales</taxon>
        <taxon>Steccherinaceae</taxon>
        <taxon>Steccherinum</taxon>
    </lineage>
</organism>
<feature type="transmembrane region" description="Helical" evidence="6">
    <location>
        <begin position="27"/>
        <end position="52"/>
    </location>
</feature>
<evidence type="ECO:0000256" key="2">
    <source>
        <dbReference type="ARBA" id="ARBA00022692"/>
    </source>
</evidence>
<dbReference type="GO" id="GO:0005886">
    <property type="term" value="C:plasma membrane"/>
    <property type="evidence" value="ECO:0007669"/>
    <property type="project" value="TreeGrafter"/>
</dbReference>
<dbReference type="PROSITE" id="PS50850">
    <property type="entry name" value="MFS"/>
    <property type="match status" value="1"/>
</dbReference>
<dbReference type="SUPFAM" id="SSF103473">
    <property type="entry name" value="MFS general substrate transporter"/>
    <property type="match status" value="1"/>
</dbReference>
<evidence type="ECO:0000256" key="1">
    <source>
        <dbReference type="ARBA" id="ARBA00004141"/>
    </source>
</evidence>
<feature type="transmembrane region" description="Helical" evidence="6">
    <location>
        <begin position="379"/>
        <end position="402"/>
    </location>
</feature>
<evidence type="ECO:0000313" key="8">
    <source>
        <dbReference type="EMBL" id="TCD70615.1"/>
    </source>
</evidence>
<feature type="transmembrane region" description="Helical" evidence="6">
    <location>
        <begin position="356"/>
        <end position="373"/>
    </location>
</feature>
<feature type="transmembrane region" description="Helical" evidence="6">
    <location>
        <begin position="289"/>
        <end position="310"/>
    </location>
</feature>
<feature type="region of interest" description="Disordered" evidence="5">
    <location>
        <begin position="534"/>
        <end position="563"/>
    </location>
</feature>
<keyword evidence="4 6" id="KW-0472">Membrane</keyword>
<dbReference type="InterPro" id="IPR036259">
    <property type="entry name" value="MFS_trans_sf"/>
</dbReference>
<feature type="transmembrane region" description="Helical" evidence="6">
    <location>
        <begin position="495"/>
        <end position="514"/>
    </location>
</feature>
<protein>
    <recommendedName>
        <fullName evidence="7">Major facilitator superfamily (MFS) profile domain-containing protein</fullName>
    </recommendedName>
</protein>
<gene>
    <name evidence="8" type="ORF">EIP91_002645</name>
</gene>
<reference evidence="8 9" key="1">
    <citation type="submission" date="2018-11" db="EMBL/GenBank/DDBJ databases">
        <title>Genome assembly of Steccherinum ochraceum LE-BIN_3174, the white-rot fungus of the Steccherinaceae family (The Residual Polyporoid clade, Polyporales, Basidiomycota).</title>
        <authorList>
            <person name="Fedorova T.V."/>
            <person name="Glazunova O.A."/>
            <person name="Landesman E.O."/>
            <person name="Moiseenko K.V."/>
            <person name="Psurtseva N.V."/>
            <person name="Savinova O.S."/>
            <person name="Shakhova N.V."/>
            <person name="Tyazhelova T.V."/>
            <person name="Vasina D.V."/>
        </authorList>
    </citation>
    <scope>NUCLEOTIDE SEQUENCE [LARGE SCALE GENOMIC DNA]</scope>
    <source>
        <strain evidence="8 9">LE-BIN_3174</strain>
    </source>
</reference>
<feature type="transmembrane region" description="Helical" evidence="6">
    <location>
        <begin position="182"/>
        <end position="202"/>
    </location>
</feature>
<dbReference type="OrthoDB" id="3437016at2759"/>
<dbReference type="InterPro" id="IPR011701">
    <property type="entry name" value="MFS"/>
</dbReference>
<keyword evidence="9" id="KW-1185">Reference proteome</keyword>
<comment type="subcellular location">
    <subcellularLocation>
        <location evidence="1">Membrane</location>
        <topology evidence="1">Multi-pass membrane protein</topology>
    </subcellularLocation>
</comment>
<evidence type="ECO:0000256" key="5">
    <source>
        <dbReference type="SAM" id="MobiDB-lite"/>
    </source>
</evidence>
<comment type="caution">
    <text evidence="8">The sequence shown here is derived from an EMBL/GenBank/DDBJ whole genome shotgun (WGS) entry which is preliminary data.</text>
</comment>
<feature type="compositionally biased region" description="Polar residues" evidence="5">
    <location>
        <begin position="551"/>
        <end position="563"/>
    </location>
</feature>
<dbReference type="STRING" id="92696.A0A4R0RVA9"/>
<feature type="transmembrane region" description="Helical" evidence="6">
    <location>
        <begin position="151"/>
        <end position="170"/>
    </location>
</feature>
<dbReference type="Pfam" id="PF07690">
    <property type="entry name" value="MFS_1"/>
    <property type="match status" value="1"/>
</dbReference>
<keyword evidence="3 6" id="KW-1133">Transmembrane helix</keyword>
<evidence type="ECO:0000313" key="9">
    <source>
        <dbReference type="Proteomes" id="UP000292702"/>
    </source>
</evidence>
<dbReference type="PANTHER" id="PTHR23501">
    <property type="entry name" value="MAJOR FACILITATOR SUPERFAMILY"/>
    <property type="match status" value="1"/>
</dbReference>
<feature type="domain" description="Major facilitator superfamily (MFS) profile" evidence="7">
    <location>
        <begin position="30"/>
        <end position="519"/>
    </location>
</feature>
<dbReference type="GO" id="GO:0022857">
    <property type="term" value="F:transmembrane transporter activity"/>
    <property type="evidence" value="ECO:0007669"/>
    <property type="project" value="InterPro"/>
</dbReference>
<dbReference type="Proteomes" id="UP000292702">
    <property type="component" value="Unassembled WGS sequence"/>
</dbReference>
<evidence type="ECO:0000259" key="7">
    <source>
        <dbReference type="PROSITE" id="PS50850"/>
    </source>
</evidence>
<feature type="transmembrane region" description="Helical" evidence="6">
    <location>
        <begin position="248"/>
        <end position="268"/>
    </location>
</feature>
<dbReference type="PANTHER" id="PTHR23501:SF102">
    <property type="entry name" value="DRUG TRANSPORTER, PUTATIVE (AFU_ORTHOLOGUE AFUA_3G08530)-RELATED"/>
    <property type="match status" value="1"/>
</dbReference>
<feature type="transmembrane region" description="Helical" evidence="6">
    <location>
        <begin position="322"/>
        <end position="344"/>
    </location>
</feature>
<evidence type="ECO:0000256" key="6">
    <source>
        <dbReference type="SAM" id="Phobius"/>
    </source>
</evidence>
<sequence length="563" mass="60230">MSASSVDVVKVSEAAASESRPKRDLKFWLIIVSLCVSLFCSALDFTGVATALPTIVHDLNGADFAWVGTSYAISATALLPFNGGLSEIFGRRLMMLITLALFALGSALCGAAQSMEWLIAARVVQGLGGGGLISVPNIIVSDLVPLHERGAFVSILGLSWALASALGPLIGGALANAGQWRWFFYMNLPISGLAFVAVFIFVKLPIPSGTLQEKLARIDWGGNAIVVASTTSVVIGLTWGGVNFAWSSFHVLVPLILGAVGFVAFLLYEGFVPKRPVVAWSLLNNITSISGYLQTFLHPIITVACIYYLATYYQACKDASAMRSAVLILTLALVSTPALITMGLSVNKLQVYRPQLWLAWVVYLAGIGSLIAVDADSHVALPVGLTCLVAFGSGIIYGGTFYPILSPLPVTENAYAISFLYFCRSFAGVWGIAIGGAILQNQLAKKLPAEFIANIQAQTGSASVELTYSVIPLIRDLPEPLKSEVRHAFGESISLIWKVMTAICGAGFLVSLLMRDVPMHTKTDQRWALEEMNRNTSSLEQADPDLESPSKEMSSPTSTDHLK</sequence>
<keyword evidence="2 6" id="KW-0812">Transmembrane</keyword>
<dbReference type="EMBL" id="RWJN01000018">
    <property type="protein sequence ID" value="TCD70615.1"/>
    <property type="molecule type" value="Genomic_DNA"/>
</dbReference>
<name>A0A4R0RVA9_9APHY</name>
<evidence type="ECO:0000256" key="4">
    <source>
        <dbReference type="ARBA" id="ARBA00023136"/>
    </source>
</evidence>